<reference evidence="11" key="1">
    <citation type="submission" date="2022-03" db="EMBL/GenBank/DDBJ databases">
        <authorList>
            <person name="Legras J.-L."/>
            <person name="Devillers H."/>
            <person name="Grondin C."/>
        </authorList>
    </citation>
    <scope>NUCLEOTIDE SEQUENCE</scope>
    <source>
        <strain evidence="11">CLIB 1423</strain>
    </source>
</reference>
<keyword evidence="4 10" id="KW-0812">Transmembrane</keyword>
<feature type="transmembrane region" description="Helical" evidence="10">
    <location>
        <begin position="669"/>
        <end position="689"/>
    </location>
</feature>
<accession>A0A9P0W0S7</accession>
<sequence length="933" mass="106166">MNPEYIELSNLESESSSQFKHASSSSSPSFSNKQIAQILARLGVLSDDTNTSIVEEMQIPPTAQFMMEKISELSVQDAIGILRETLAEHKGDVNYLHEDYMLLERLVHMPDSEPTKQEQKNTADNDYEIITRNESATRSGNDNDNGTDNDKDKDDYLESDVVEEMEHFMSHAKHKHYLNITDWNLQVRLEAALIAFHSPYPEIRAITDPYDDPNMPVDTFRVYVIGLIWTLIGSIINNFFVHRLPAIRLSSHTVQLLLYPSGKLWEYVFPTNLTLNLFGLTEVNLNPGPWTYKEMMLCTIIYSGASGTPYSVYNIVVMKLDRFYGMKWVTWTFQILLALSTQCLGFGFAGIMRKVCIYPAKALWPTILPTIALNRALMNEDNDTNAAPIYGWKISRYSFFCVAFVGSFIYNWIPSFFFKSLGTLNWPTWFNPSSLHLTNITGSKEGLGFNPFPSLDWNTLDAGGCLTIPFYTYANQFLGAILGFFVILAVYYTNNNWTGYLKINTNRLFNNKGGVFNVHDILNENNHFDNKKYKEVGPPYFSAANLVVYGAYFCLYPFAILYHFVTEWESMKSGFKNTWSSFTNSSDDTFGRDKEDPHCKMMAKYDEAPNWWFTAILCCSTAFALICVIMYPTETPIWGIFAVIVINFLFLLPLTAIASVTGFGFGLNVLVELLVGYTIPNSGLALLTLKAFGYNIDHQASNYITDQKLGHYTKLPPRAIFKGQLLATLLNVFVALCVTNWQLDNVTDFCDPHQKDKLSCPGDTTFFFSSVQYGVIGPAKVFGGLYPVLKWCFLLGVLLVIPCAWFKKYGPKKYTRYFQPTLIIGGFLLYAPLNLSYFTGGFYLSYIFMYRIKRDYLAWWEKYNYVLTSALSAGVAISALLMFFTVQYNHIELNWWGNNLSNMGVEAGLGRTTWLDIKAAPDGYFGLRKDQFP</sequence>
<evidence type="ECO:0000256" key="6">
    <source>
        <dbReference type="ARBA" id="ARBA00022927"/>
    </source>
</evidence>
<feature type="transmembrane region" description="Helical" evidence="10">
    <location>
        <begin position="328"/>
        <end position="351"/>
    </location>
</feature>
<evidence type="ECO:0000256" key="9">
    <source>
        <dbReference type="SAM" id="MobiDB-lite"/>
    </source>
</evidence>
<dbReference type="NCBIfam" id="TIGR00727">
    <property type="entry name" value="ISP4_OPT"/>
    <property type="match status" value="1"/>
</dbReference>
<keyword evidence="8 10" id="KW-0472">Membrane</keyword>
<dbReference type="Proteomes" id="UP000837801">
    <property type="component" value="Unassembled WGS sequence"/>
</dbReference>
<dbReference type="InterPro" id="IPR004648">
    <property type="entry name" value="Oligpept_transpt"/>
</dbReference>
<dbReference type="EMBL" id="CAKXYY010000020">
    <property type="protein sequence ID" value="CAH2354965.1"/>
    <property type="molecule type" value="Genomic_DNA"/>
</dbReference>
<feature type="transmembrane region" description="Helical" evidence="10">
    <location>
        <begin position="540"/>
        <end position="565"/>
    </location>
</feature>
<evidence type="ECO:0000256" key="7">
    <source>
        <dbReference type="ARBA" id="ARBA00022989"/>
    </source>
</evidence>
<feature type="region of interest" description="Disordered" evidence="9">
    <location>
        <begin position="10"/>
        <end position="29"/>
    </location>
</feature>
<feature type="compositionally biased region" description="Basic and acidic residues" evidence="9">
    <location>
        <begin position="112"/>
        <end position="123"/>
    </location>
</feature>
<dbReference type="GO" id="GO:0035673">
    <property type="term" value="F:oligopeptide transmembrane transporter activity"/>
    <property type="evidence" value="ECO:0007669"/>
    <property type="project" value="InterPro"/>
</dbReference>
<feature type="transmembrane region" description="Helical" evidence="10">
    <location>
        <begin position="470"/>
        <end position="492"/>
    </location>
</feature>
<proteinExistence type="inferred from homology"/>
<protein>
    <submittedName>
        <fullName evidence="11">Oligopeptide transporter 2</fullName>
    </submittedName>
</protein>
<feature type="transmembrane region" description="Helical" evidence="10">
    <location>
        <begin position="725"/>
        <end position="743"/>
    </location>
</feature>
<name>A0A9P0W0S7_9ASCO</name>
<gene>
    <name evidence="11" type="ORF">CLIB1423_20S00936</name>
</gene>
<dbReference type="GO" id="GO:0015031">
    <property type="term" value="P:protein transport"/>
    <property type="evidence" value="ECO:0007669"/>
    <property type="project" value="UniProtKB-KW"/>
</dbReference>
<feature type="transmembrane region" description="Helical" evidence="10">
    <location>
        <begin position="827"/>
        <end position="846"/>
    </location>
</feature>
<dbReference type="Pfam" id="PF03169">
    <property type="entry name" value="OPT"/>
    <property type="match status" value="1"/>
</dbReference>
<dbReference type="GO" id="GO:0016020">
    <property type="term" value="C:membrane"/>
    <property type="evidence" value="ECO:0007669"/>
    <property type="project" value="UniProtKB-SubCell"/>
</dbReference>
<dbReference type="InterPro" id="IPR004813">
    <property type="entry name" value="OPT"/>
</dbReference>
<feature type="transmembrane region" description="Helical" evidence="10">
    <location>
        <begin position="638"/>
        <end position="663"/>
    </location>
</feature>
<evidence type="ECO:0000256" key="3">
    <source>
        <dbReference type="ARBA" id="ARBA00022448"/>
    </source>
</evidence>
<evidence type="ECO:0000256" key="10">
    <source>
        <dbReference type="SAM" id="Phobius"/>
    </source>
</evidence>
<evidence type="ECO:0000256" key="4">
    <source>
        <dbReference type="ARBA" id="ARBA00022692"/>
    </source>
</evidence>
<feature type="transmembrane region" description="Helical" evidence="10">
    <location>
        <begin position="397"/>
        <end position="418"/>
    </location>
</feature>
<keyword evidence="7 10" id="KW-1133">Transmembrane helix</keyword>
<dbReference type="AlphaFoldDB" id="A0A9P0W0S7"/>
<keyword evidence="12" id="KW-1185">Reference proteome</keyword>
<feature type="transmembrane region" description="Helical" evidence="10">
    <location>
        <begin position="611"/>
        <end position="631"/>
    </location>
</feature>
<organism evidence="11 12">
    <name type="scientific">[Candida] railenensis</name>
    <dbReference type="NCBI Taxonomy" id="45579"/>
    <lineage>
        <taxon>Eukaryota</taxon>
        <taxon>Fungi</taxon>
        <taxon>Dikarya</taxon>
        <taxon>Ascomycota</taxon>
        <taxon>Saccharomycotina</taxon>
        <taxon>Pichiomycetes</taxon>
        <taxon>Debaryomycetaceae</taxon>
        <taxon>Kurtzmaniella</taxon>
    </lineage>
</organism>
<evidence type="ECO:0000313" key="11">
    <source>
        <dbReference type="EMBL" id="CAH2354965.1"/>
    </source>
</evidence>
<comment type="subcellular location">
    <subcellularLocation>
        <location evidence="1">Membrane</location>
        <topology evidence="1">Multi-pass membrane protein</topology>
    </subcellularLocation>
</comment>
<feature type="transmembrane region" description="Helical" evidence="10">
    <location>
        <begin position="295"/>
        <end position="316"/>
    </location>
</feature>
<keyword evidence="3" id="KW-0813">Transport</keyword>
<evidence type="ECO:0000256" key="5">
    <source>
        <dbReference type="ARBA" id="ARBA00022856"/>
    </source>
</evidence>
<feature type="region of interest" description="Disordered" evidence="9">
    <location>
        <begin position="112"/>
        <end position="154"/>
    </location>
</feature>
<comment type="caution">
    <text evidence="11">The sequence shown here is derived from an EMBL/GenBank/DDBJ whole genome shotgun (WGS) entry which is preliminary data.</text>
</comment>
<comment type="similarity">
    <text evidence="2">Belongs to the oligopeptide OPT transporter family.</text>
</comment>
<evidence type="ECO:0000256" key="1">
    <source>
        <dbReference type="ARBA" id="ARBA00004141"/>
    </source>
</evidence>
<keyword evidence="6" id="KW-0653">Protein transport</keyword>
<feature type="transmembrane region" description="Helical" evidence="10">
    <location>
        <begin position="220"/>
        <end position="241"/>
    </location>
</feature>
<evidence type="ECO:0000256" key="2">
    <source>
        <dbReference type="ARBA" id="ARBA00008807"/>
    </source>
</evidence>
<evidence type="ECO:0000256" key="8">
    <source>
        <dbReference type="ARBA" id="ARBA00023136"/>
    </source>
</evidence>
<feature type="transmembrane region" description="Helical" evidence="10">
    <location>
        <begin position="788"/>
        <end position="806"/>
    </location>
</feature>
<evidence type="ECO:0000313" key="12">
    <source>
        <dbReference type="Proteomes" id="UP000837801"/>
    </source>
</evidence>
<dbReference type="NCBIfam" id="TIGR00728">
    <property type="entry name" value="OPT_sfam"/>
    <property type="match status" value="1"/>
</dbReference>
<dbReference type="OrthoDB" id="9986677at2759"/>
<dbReference type="PANTHER" id="PTHR22601">
    <property type="entry name" value="ISP4 LIKE PROTEIN"/>
    <property type="match status" value="1"/>
</dbReference>
<feature type="transmembrane region" description="Helical" evidence="10">
    <location>
        <begin position="866"/>
        <end position="886"/>
    </location>
</feature>
<keyword evidence="5" id="KW-0571">Peptide transport</keyword>